<dbReference type="InterPro" id="IPR053143">
    <property type="entry name" value="Arylsulfate_ST"/>
</dbReference>
<dbReference type="PANTHER" id="PTHR35340">
    <property type="entry name" value="PQQ ENZYME REPEAT PROTEIN-RELATED"/>
    <property type="match status" value="1"/>
</dbReference>
<feature type="region of interest" description="Disordered" evidence="1">
    <location>
        <begin position="348"/>
        <end position="369"/>
    </location>
</feature>
<dbReference type="AlphaFoldDB" id="A0A1S9DR65"/>
<dbReference type="Proteomes" id="UP000190312">
    <property type="component" value="Unassembled WGS sequence"/>
</dbReference>
<accession>A0A1S9DR65</accession>
<dbReference type="InterPro" id="IPR039535">
    <property type="entry name" value="ASST-like"/>
</dbReference>
<evidence type="ECO:0000313" key="3">
    <source>
        <dbReference type="Proteomes" id="UP000190312"/>
    </source>
</evidence>
<organism evidence="2 3">
    <name type="scientific">Aspergillus oryzae</name>
    <name type="common">Yellow koji mold</name>
    <dbReference type="NCBI Taxonomy" id="5062"/>
    <lineage>
        <taxon>Eukaryota</taxon>
        <taxon>Fungi</taxon>
        <taxon>Dikarya</taxon>
        <taxon>Ascomycota</taxon>
        <taxon>Pezizomycotina</taxon>
        <taxon>Eurotiomycetes</taxon>
        <taxon>Eurotiomycetidae</taxon>
        <taxon>Eurotiales</taxon>
        <taxon>Aspergillaceae</taxon>
        <taxon>Aspergillus</taxon>
        <taxon>Aspergillus subgen. Circumdati</taxon>
    </lineage>
</organism>
<dbReference type="VEuPathDB" id="FungiDB:AO090012000921"/>
<dbReference type="EMBL" id="MKZY01000003">
    <property type="protein sequence ID" value="OOO11579.1"/>
    <property type="molecule type" value="Genomic_DNA"/>
</dbReference>
<feature type="region of interest" description="Disordered" evidence="1">
    <location>
        <begin position="66"/>
        <end position="90"/>
    </location>
</feature>
<protein>
    <recommendedName>
        <fullName evidence="4">ASST-domain-containing protein</fullName>
    </recommendedName>
</protein>
<gene>
    <name evidence="2" type="ORF">OAory_01080490</name>
</gene>
<dbReference type="Pfam" id="PF14269">
    <property type="entry name" value="Arylsulfotran_2"/>
    <property type="match status" value="1"/>
</dbReference>
<proteinExistence type="predicted"/>
<dbReference type="OrthoDB" id="5427350at2759"/>
<dbReference type="eggNOG" id="ENOG502QPU9">
    <property type="taxonomic scope" value="Eukaryota"/>
</dbReference>
<feature type="region of interest" description="Disordered" evidence="1">
    <location>
        <begin position="1"/>
        <end position="30"/>
    </location>
</feature>
<evidence type="ECO:0000256" key="1">
    <source>
        <dbReference type="SAM" id="MobiDB-lite"/>
    </source>
</evidence>
<comment type="caution">
    <text evidence="2">The sequence shown here is derived from an EMBL/GenBank/DDBJ whole genome shotgun (WGS) entry which is preliminary data.</text>
</comment>
<name>A0A1S9DR65_ASPOZ</name>
<dbReference type="PANTHER" id="PTHR35340:SF5">
    <property type="entry name" value="ASST-DOMAIN-CONTAINING PROTEIN"/>
    <property type="match status" value="1"/>
</dbReference>
<sequence>MNEDSTSFDFSEEGEDQHQPDPSTDFHPGHITRDTFQALLTCYPATLEAVTRRKAIDRVLKTVSKRGKQAKRLNQAPPSQVVTPELDEGQKKQVEAEVEAFRELDALRYEELPGVAAEKRALEKEEVVKLVEWKLKHGIFRPTLLGMVKANQAKTVQKATSDAFTAVNPTTPAEGEAGAETGDKPETDPTASFPKPSLDALMKPLRGVGIATASLLLSVGTIRDPEHEAPFYSDDTYLWLCMKEFPCPGTRLGQESEKTEINKLGKKASKFRRPNGEINVKYDVSEYRTLWTAVNELRARLNESETPSGKVSCADIEKVAFVLRHIDVSGYLEEYDVVDHDLQPADEGIHEAKTNPGIKRKRPDKEDLKKGGRNTLKWHTLLYDIGLLGAHPVTKYESFDLASPEPNILKWDPRCEDKYVFLSPRGHFYPHPGPLIFDNKGDLVWMEDRFGMVMDFRVQRYRGEDYLTFWVGEDDGTRGLGVYYMLDSTYTLTHTITPLNNQKGDVHEFQLTPAGTALITIYEIIPYDLTPVNGPPNGWIYDCLFQEIDVETNTLLFQWRASDHYNITETYFPLNGKGGANSSKEAYDYFHINSVDKLDDGRYLVSSRYMHTVTCIGGDGEVLWVLGGKRNMFGDLSGGLATGFKWQHNARWVPGSFGSGGGNGDEGVDVITVFDNGANDHVMDEDHSRGLVIEVDANNWTATARHVYPAPGGFSAHSQGNMQVLEESGNVFVGWGKAAAYTEFSARGEVLCDTHWGPKMFFPLGWVKSYRTYKSDWVGRPVMPPDVAVDEGSKTVFVSWNGATDAAGWVLQRVGSSTEDEFETVDYLPKTGFETAIEMGEAGGYWRLVAVDFTGEELGYTEVFGVDHSESWSLSSALAEDDGLLHMLTAAYQEEDLRGCVILHHYGLDGFIDMIE</sequence>
<feature type="region of interest" description="Disordered" evidence="1">
    <location>
        <begin position="164"/>
        <end position="194"/>
    </location>
</feature>
<evidence type="ECO:0008006" key="4">
    <source>
        <dbReference type="Google" id="ProtNLM"/>
    </source>
</evidence>
<evidence type="ECO:0000313" key="2">
    <source>
        <dbReference type="EMBL" id="OOO11579.1"/>
    </source>
</evidence>
<reference evidence="2 3" key="1">
    <citation type="submission" date="2016-10" db="EMBL/GenBank/DDBJ databases">
        <title>Genome sequencing of Aspergillus oryzae BCC7051.</title>
        <authorList>
            <person name="Thammarongtham C."/>
            <person name="Vorapreeda T."/>
            <person name="Nookaew I."/>
            <person name="Srisuk T."/>
            <person name="Land M."/>
            <person name="Jeennor S."/>
            <person name="Laoteng K."/>
        </authorList>
    </citation>
    <scope>NUCLEOTIDE SEQUENCE [LARGE SCALE GENOMIC DNA]</scope>
    <source>
        <strain evidence="2 3">BCC7051</strain>
    </source>
</reference>